<dbReference type="PANTHER" id="PTHR42810">
    <property type="entry name" value="PURINE PERMEASE C1399.01C-RELATED"/>
    <property type="match status" value="1"/>
</dbReference>
<accession>A0A975YHC7</accession>
<keyword evidence="11" id="KW-1185">Reference proteome</keyword>
<evidence type="ECO:0000256" key="5">
    <source>
        <dbReference type="ARBA" id="ARBA00022692"/>
    </source>
</evidence>
<feature type="transmembrane region" description="Helical" evidence="8">
    <location>
        <begin position="66"/>
        <end position="83"/>
    </location>
</feature>
<feature type="transmembrane region" description="Helical" evidence="8">
    <location>
        <begin position="120"/>
        <end position="142"/>
    </location>
</feature>
<dbReference type="EMBL" id="CP078073">
    <property type="protein sequence ID" value="QXL89393.1"/>
    <property type="molecule type" value="Genomic_DNA"/>
</dbReference>
<gene>
    <name evidence="9" type="ORF">KUL25_07760</name>
    <name evidence="10" type="ORF">KUL25_07765</name>
</gene>
<evidence type="ECO:0000256" key="7">
    <source>
        <dbReference type="ARBA" id="ARBA00023136"/>
    </source>
</evidence>
<name>A0A975YHC7_9RHOB</name>
<keyword evidence="5 8" id="KW-0812">Transmembrane</keyword>
<evidence type="ECO:0000256" key="6">
    <source>
        <dbReference type="ARBA" id="ARBA00022989"/>
    </source>
</evidence>
<evidence type="ECO:0000256" key="3">
    <source>
        <dbReference type="ARBA" id="ARBA00022448"/>
    </source>
</evidence>
<dbReference type="NCBIfam" id="NF037981">
    <property type="entry name" value="NCS2_1"/>
    <property type="match status" value="1"/>
</dbReference>
<dbReference type="RefSeq" id="WP_257892434.1">
    <property type="nucleotide sequence ID" value="NZ_JAIMBW010000001.1"/>
</dbReference>
<keyword evidence="3" id="KW-0813">Transport</keyword>
<evidence type="ECO:0000256" key="4">
    <source>
        <dbReference type="ARBA" id="ARBA00022475"/>
    </source>
</evidence>
<evidence type="ECO:0000256" key="8">
    <source>
        <dbReference type="SAM" id="Phobius"/>
    </source>
</evidence>
<feature type="transmembrane region" description="Helical" evidence="8">
    <location>
        <begin position="428"/>
        <end position="450"/>
    </location>
</feature>
<dbReference type="Pfam" id="PF00860">
    <property type="entry name" value="Xan_ur_permease"/>
    <property type="match status" value="1"/>
</dbReference>
<comment type="subcellular location">
    <subcellularLocation>
        <location evidence="1">Cell membrane</location>
        <topology evidence="1">Multi-pass membrane protein</topology>
    </subcellularLocation>
</comment>
<evidence type="ECO:0000256" key="1">
    <source>
        <dbReference type="ARBA" id="ARBA00004651"/>
    </source>
</evidence>
<evidence type="ECO:0000313" key="10">
    <source>
        <dbReference type="EMBL" id="QXL89393.1"/>
    </source>
</evidence>
<keyword evidence="6 8" id="KW-1133">Transmembrane helix</keyword>
<sequence>MADTAIGTPEQLRDPDYTPALHRAIPLGIQHVLAMFVSNVTPAIIIAGAAGFGFGSDAGANGFPDMTYLIQMSMLFAGIATLFQTIGLGPVGARLPIVQGTSFAFIPIMIPLVAGQGVEALPALFGGVLIGGLFHALLGTFIGKVRFALPPLVTGLVVTMIGLALVKVGIQYAAGGVPAINSPEYGSLLNWSAALVVVFVTLGLKFFARGMLSVSAVVIGILVGYVYALAMGMVTIEGIGTSWSRAAPFALPEFFRYGFEFSIAAVVGFCLMAFVSAVETVGDVSGITKGGAGREATDKEITGATYADGVGTAIAGMFGGFPNTSFSQNVGLIAMTGVMSRHVVTIGAIFLIVCGLVPKVGAVIRTIPIEVLGGGVIVMFGMVVAAGISMLSDVNWNRRNMVIFAISLSVGLGLQLDPQAVQYLPDTIRILATSGLLPAALIAIVLNLVLPEDLAAEATEEVSGGMSGHGGGSLPKG</sequence>
<reference evidence="10 11" key="1">
    <citation type="submission" date="2021-07" db="EMBL/GenBank/DDBJ databases">
        <title>Karlodiniumbacter phycospheric gen. nov., sp. nov., a phycosphere bacterium isolated from karlodinium veneficum.</title>
        <authorList>
            <person name="Peng Y."/>
            <person name="Jiang L."/>
            <person name="Lee J."/>
        </authorList>
    </citation>
    <scope>NUCLEOTIDE SEQUENCE</scope>
    <source>
        <strain evidence="10 11">N5</strain>
    </source>
</reference>
<dbReference type="NCBIfam" id="TIGR03173">
    <property type="entry name" value="pbuX"/>
    <property type="match status" value="1"/>
</dbReference>
<dbReference type="GO" id="GO:0042907">
    <property type="term" value="F:xanthine transmembrane transporter activity"/>
    <property type="evidence" value="ECO:0007669"/>
    <property type="project" value="TreeGrafter"/>
</dbReference>
<feature type="transmembrane region" description="Helical" evidence="8">
    <location>
        <begin position="149"/>
        <end position="168"/>
    </location>
</feature>
<dbReference type="Proteomes" id="UP000693972">
    <property type="component" value="Unassembled WGS sequence"/>
</dbReference>
<feature type="transmembrane region" description="Helical" evidence="8">
    <location>
        <begin position="95"/>
        <end position="114"/>
    </location>
</feature>
<dbReference type="NCBIfam" id="TIGR00801">
    <property type="entry name" value="ncs2"/>
    <property type="match status" value="1"/>
</dbReference>
<evidence type="ECO:0000256" key="2">
    <source>
        <dbReference type="ARBA" id="ARBA00008821"/>
    </source>
</evidence>
<dbReference type="EMBL" id="JAIMBW010000001">
    <property type="protein sequence ID" value="MBY4892657.1"/>
    <property type="molecule type" value="Genomic_DNA"/>
</dbReference>
<feature type="transmembrane region" description="Helical" evidence="8">
    <location>
        <begin position="188"/>
        <end position="207"/>
    </location>
</feature>
<dbReference type="AlphaFoldDB" id="A0A975YHC7"/>
<feature type="transmembrane region" description="Helical" evidence="8">
    <location>
        <begin position="367"/>
        <end position="388"/>
    </location>
</feature>
<proteinExistence type="inferred from homology"/>
<dbReference type="InterPro" id="IPR017588">
    <property type="entry name" value="UacT-like"/>
</dbReference>
<feature type="transmembrane region" description="Helical" evidence="8">
    <location>
        <begin position="32"/>
        <end position="54"/>
    </location>
</feature>
<keyword evidence="4" id="KW-1003">Cell membrane</keyword>
<organism evidence="10">
    <name type="scientific">Gymnodinialimonas phycosphaerae</name>
    <dbReference type="NCBI Taxonomy" id="2841589"/>
    <lineage>
        <taxon>Bacteria</taxon>
        <taxon>Pseudomonadati</taxon>
        <taxon>Pseudomonadota</taxon>
        <taxon>Alphaproteobacteria</taxon>
        <taxon>Rhodobacterales</taxon>
        <taxon>Paracoccaceae</taxon>
        <taxon>Gymnodinialimonas</taxon>
    </lineage>
</organism>
<comment type="similarity">
    <text evidence="2">Belongs to the nucleobase:cation symporter-2 (NCS2) (TC 2.A.40) family.</text>
</comment>
<dbReference type="PANTHER" id="PTHR42810:SF2">
    <property type="entry name" value="PURINE PERMEASE C1399.01C-RELATED"/>
    <property type="match status" value="1"/>
</dbReference>
<evidence type="ECO:0000313" key="11">
    <source>
        <dbReference type="Proteomes" id="UP000693972"/>
    </source>
</evidence>
<keyword evidence="7 8" id="KW-0472">Membrane</keyword>
<feature type="transmembrane region" description="Helical" evidence="8">
    <location>
        <begin position="254"/>
        <end position="275"/>
    </location>
</feature>
<feature type="transmembrane region" description="Helical" evidence="8">
    <location>
        <begin position="343"/>
        <end position="361"/>
    </location>
</feature>
<dbReference type="GO" id="GO:0005886">
    <property type="term" value="C:plasma membrane"/>
    <property type="evidence" value="ECO:0007669"/>
    <property type="project" value="UniProtKB-SubCell"/>
</dbReference>
<evidence type="ECO:0000313" key="9">
    <source>
        <dbReference type="EMBL" id="MBY4892657.1"/>
    </source>
</evidence>
<dbReference type="InterPro" id="IPR006043">
    <property type="entry name" value="NCS2"/>
</dbReference>
<dbReference type="InterPro" id="IPR006042">
    <property type="entry name" value="Xan_ur_permease"/>
</dbReference>
<feature type="transmembrane region" description="Helical" evidence="8">
    <location>
        <begin position="214"/>
        <end position="234"/>
    </location>
</feature>
<protein>
    <submittedName>
        <fullName evidence="10">Purine permease</fullName>
    </submittedName>
</protein>